<protein>
    <submittedName>
        <fullName evidence="6">ATP-dependent helicase</fullName>
        <ecNumber evidence="6">3.6.4.-</ecNumber>
    </submittedName>
</protein>
<dbReference type="EMBL" id="JATAAI010000009">
    <property type="protein sequence ID" value="KAK1743424.1"/>
    <property type="molecule type" value="Genomic_DNA"/>
</dbReference>
<dbReference type="Pfam" id="PF00270">
    <property type="entry name" value="DEAD"/>
    <property type="match status" value="1"/>
</dbReference>
<keyword evidence="1" id="KW-0547">Nucleotide-binding</keyword>
<dbReference type="CDD" id="cd17923">
    <property type="entry name" value="DEXHc_Hrq1-like"/>
    <property type="match status" value="1"/>
</dbReference>
<evidence type="ECO:0000259" key="5">
    <source>
        <dbReference type="PROSITE" id="PS51194"/>
    </source>
</evidence>
<dbReference type="InterPro" id="IPR014001">
    <property type="entry name" value="Helicase_ATP-bd"/>
</dbReference>
<dbReference type="Proteomes" id="UP001224775">
    <property type="component" value="Unassembled WGS sequence"/>
</dbReference>
<dbReference type="CDD" id="cd18797">
    <property type="entry name" value="SF2_C_Hrq"/>
    <property type="match status" value="1"/>
</dbReference>
<feature type="region of interest" description="Disordered" evidence="3">
    <location>
        <begin position="74"/>
        <end position="114"/>
    </location>
</feature>
<dbReference type="PROSITE" id="PS51194">
    <property type="entry name" value="HELICASE_CTER"/>
    <property type="match status" value="1"/>
</dbReference>
<dbReference type="PANTHER" id="PTHR47957:SF3">
    <property type="entry name" value="ATP-DEPENDENT HELICASE HRQ1"/>
    <property type="match status" value="1"/>
</dbReference>
<evidence type="ECO:0000259" key="4">
    <source>
        <dbReference type="PROSITE" id="PS51192"/>
    </source>
</evidence>
<comment type="caution">
    <text evidence="6">The sequence shown here is derived from an EMBL/GenBank/DDBJ whole genome shotgun (WGS) entry which is preliminary data.</text>
</comment>
<dbReference type="Gene3D" id="3.40.50.300">
    <property type="entry name" value="P-loop containing nucleotide triphosphate hydrolases"/>
    <property type="match status" value="2"/>
</dbReference>
<feature type="domain" description="Helicase ATP-binding" evidence="4">
    <location>
        <begin position="307"/>
        <end position="487"/>
    </location>
</feature>
<dbReference type="GO" id="GO:0005634">
    <property type="term" value="C:nucleus"/>
    <property type="evidence" value="ECO:0007669"/>
    <property type="project" value="TreeGrafter"/>
</dbReference>
<dbReference type="SUPFAM" id="SSF52540">
    <property type="entry name" value="P-loop containing nucleoside triphosphate hydrolases"/>
    <property type="match status" value="1"/>
</dbReference>
<evidence type="ECO:0000313" key="6">
    <source>
        <dbReference type="EMBL" id="KAK1743424.1"/>
    </source>
</evidence>
<dbReference type="GO" id="GO:0003676">
    <property type="term" value="F:nucleic acid binding"/>
    <property type="evidence" value="ECO:0007669"/>
    <property type="project" value="InterPro"/>
</dbReference>
<gene>
    <name evidence="6" type="ORF">QTG54_006045</name>
</gene>
<proteinExistence type="predicted"/>
<evidence type="ECO:0000313" key="7">
    <source>
        <dbReference type="Proteomes" id="UP001224775"/>
    </source>
</evidence>
<organism evidence="6 7">
    <name type="scientific">Skeletonema marinoi</name>
    <dbReference type="NCBI Taxonomy" id="267567"/>
    <lineage>
        <taxon>Eukaryota</taxon>
        <taxon>Sar</taxon>
        <taxon>Stramenopiles</taxon>
        <taxon>Ochrophyta</taxon>
        <taxon>Bacillariophyta</taxon>
        <taxon>Coscinodiscophyceae</taxon>
        <taxon>Thalassiosirophycidae</taxon>
        <taxon>Thalassiosirales</taxon>
        <taxon>Skeletonemataceae</taxon>
        <taxon>Skeletonema</taxon>
        <taxon>Skeletonema marinoi-dohrnii complex</taxon>
    </lineage>
</organism>
<keyword evidence="2" id="KW-0067">ATP-binding</keyword>
<dbReference type="InterPro" id="IPR011545">
    <property type="entry name" value="DEAD/DEAH_box_helicase_dom"/>
</dbReference>
<reference evidence="6" key="1">
    <citation type="submission" date="2023-06" db="EMBL/GenBank/DDBJ databases">
        <title>Survivors Of The Sea: Transcriptome response of Skeletonema marinoi to long-term dormancy.</title>
        <authorList>
            <person name="Pinder M.I.M."/>
            <person name="Kourtchenko O."/>
            <person name="Robertson E.K."/>
            <person name="Larsson T."/>
            <person name="Maumus F."/>
            <person name="Osuna-Cruz C.M."/>
            <person name="Vancaester E."/>
            <person name="Stenow R."/>
            <person name="Vandepoele K."/>
            <person name="Ploug H."/>
            <person name="Bruchert V."/>
            <person name="Godhe A."/>
            <person name="Topel M."/>
        </authorList>
    </citation>
    <scope>NUCLEOTIDE SEQUENCE</scope>
    <source>
        <strain evidence="6">R05AC</strain>
    </source>
</reference>
<feature type="domain" description="Helicase C-terminal" evidence="5">
    <location>
        <begin position="602"/>
        <end position="760"/>
    </location>
</feature>
<sequence>MTSTDDNIAATLESALQRIDPFLRFLTKATGKVAVPLKSLESVLPKNNAEDIDDKLIFLTELSMRGVLKYNTKDETVGFPLPPSEEEEEDNDASSSSPLFYPPSKMIGKGLHGSSDAAAKRRMRVLKWTLKQNSIWVSRQSQQMNGSNTDTGDKDTTIDTPKKIAASTEKKGASKRTAAECAKEDRTTKECIDFNTEDDNCEERKLAYQSLADLLTGNKDATKSNKIDNDESPRIWLPSQPAHAGSHPSRPAKYGSLTKSTLAKIPDSVSQLFGFDLSPDTEKADDSTSTAEKTQHKRLFQHQADAIEAALNGIHTCLCTGTGSGKSLCFLLPVLAKAVTSTDDATAILVFPTKALAQDQVSKLQTMLSNSNCNVRAGVIDGDTPHQQRDAIASECQILLTNPDTLHAAILPGWKRPSYKSFLSRLRTVVVDESHIYDGVFGAHVSLVLRRLKRVCRAASENEYDNKLSFIACSATLTRPEDHFRMLCPLGSEDVCIVTEDGSPCGAKHFFVWNPPILDVNGNSTDSVFPPKDLSAEQIEQMTVVGDVNEECVINVGTKKKRRNKGKYSKTAGKSGKNSNMSTTQLSHLFIRRRHAADETANLLANAIRAQTRTIAFAGTRCLVEWIYEKTLSILKSDSDTADLAELVESYRGGYTAEARRSIESKLFRKELLAVVGTNALELGVDIGGVDLTLHCGYPGSKNSLLQQSGRAGRGKGHLKPSCAIMITFSAASDQFVWRKPASLLSRGIDAPPTSISDTVMSGHILCAAEEFPLTGSLPLTCLLNESTNDETTPEFISDETLMGEGYLDAVNFLSQKGLLSRKKVKAMQSSGKVETIPVYKTHPIVKSPWKRVSLRSIEPVNYSIVDLSHPMQSNRTDKIHDKSAVLDVIPYSRVFYHAFPGAIIKHRGRKFRIEAMESPPAFVGSGQSFGPSGSTDLAAFAKPTNVQHTSQALSINEITVVKQTRHAELNDSKAQQSVAGSGLVTVKRSVHGYKILSHVNRKEISRSTLNLPSMEFDTYAIWIDADAANLSGVVSNFNEGVHALNHAMVAVAPLILPCSSSDIDCDHSTYECTRVLLFDVRAGGSGITKQLYNRFVECLESAVELLQDCTTCYSETSRYSGGCPACLQSVRCDNFHEGLSRKSGVMIGVHLLKRLQRSTLGRHLNESTDRYELQTSDKPKNVLIGRASFSPQRKRSRFADVDDIE</sequence>
<evidence type="ECO:0000256" key="3">
    <source>
        <dbReference type="SAM" id="MobiDB-lite"/>
    </source>
</evidence>
<dbReference type="GO" id="GO:0016787">
    <property type="term" value="F:hydrolase activity"/>
    <property type="evidence" value="ECO:0007669"/>
    <property type="project" value="UniProtKB-KW"/>
</dbReference>
<dbReference type="EC" id="3.6.4.-" evidence="6"/>
<name>A0AAD8YBI6_9STRA</name>
<dbReference type="AlphaFoldDB" id="A0AAD8YBI6"/>
<dbReference type="SMART" id="SM00490">
    <property type="entry name" value="HELICc"/>
    <property type="match status" value="1"/>
</dbReference>
<dbReference type="InterPro" id="IPR018973">
    <property type="entry name" value="MZB"/>
</dbReference>
<dbReference type="GO" id="GO:0005524">
    <property type="term" value="F:ATP binding"/>
    <property type="evidence" value="ECO:0007669"/>
    <property type="project" value="UniProtKB-KW"/>
</dbReference>
<keyword evidence="6" id="KW-0378">Hydrolase</keyword>
<dbReference type="Pfam" id="PF00271">
    <property type="entry name" value="Helicase_C"/>
    <property type="match status" value="1"/>
</dbReference>
<dbReference type="Pfam" id="PF09369">
    <property type="entry name" value="MZB"/>
    <property type="match status" value="1"/>
</dbReference>
<feature type="region of interest" description="Disordered" evidence="3">
    <location>
        <begin position="220"/>
        <end position="255"/>
    </location>
</feature>
<dbReference type="GO" id="GO:0036297">
    <property type="term" value="P:interstrand cross-link repair"/>
    <property type="evidence" value="ECO:0007669"/>
    <property type="project" value="TreeGrafter"/>
</dbReference>
<keyword evidence="7" id="KW-1185">Reference proteome</keyword>
<dbReference type="GO" id="GO:0006289">
    <property type="term" value="P:nucleotide-excision repair"/>
    <property type="evidence" value="ECO:0007669"/>
    <property type="project" value="TreeGrafter"/>
</dbReference>
<accession>A0AAD8YBI6</accession>
<feature type="compositionally biased region" description="Basic and acidic residues" evidence="3">
    <location>
        <begin position="220"/>
        <end position="233"/>
    </location>
</feature>
<keyword evidence="6" id="KW-0347">Helicase</keyword>
<dbReference type="InterPro" id="IPR001650">
    <property type="entry name" value="Helicase_C-like"/>
</dbReference>
<dbReference type="InterPro" id="IPR027417">
    <property type="entry name" value="P-loop_NTPase"/>
</dbReference>
<evidence type="ECO:0000256" key="2">
    <source>
        <dbReference type="ARBA" id="ARBA00022840"/>
    </source>
</evidence>
<dbReference type="SMART" id="SM00487">
    <property type="entry name" value="DEXDc"/>
    <property type="match status" value="1"/>
</dbReference>
<evidence type="ECO:0000256" key="1">
    <source>
        <dbReference type="ARBA" id="ARBA00022741"/>
    </source>
</evidence>
<dbReference type="PROSITE" id="PS51192">
    <property type="entry name" value="HELICASE_ATP_BIND_1"/>
    <property type="match status" value="1"/>
</dbReference>
<dbReference type="PANTHER" id="PTHR47957">
    <property type="entry name" value="ATP-DEPENDENT HELICASE HRQ1"/>
    <property type="match status" value="1"/>
</dbReference>
<dbReference type="GO" id="GO:0043138">
    <property type="term" value="F:3'-5' DNA helicase activity"/>
    <property type="evidence" value="ECO:0007669"/>
    <property type="project" value="TreeGrafter"/>
</dbReference>